<dbReference type="PROSITE" id="PS51695">
    <property type="entry name" value="SEDOLISIN"/>
    <property type="match status" value="1"/>
</dbReference>
<feature type="binding site" evidence="8">
    <location>
        <position position="508"/>
    </location>
    <ligand>
        <name>Ca(2+)</name>
        <dbReference type="ChEBI" id="CHEBI:29108"/>
    </ligand>
</feature>
<feature type="binding site" evidence="8">
    <location>
        <position position="507"/>
    </location>
    <ligand>
        <name>Ca(2+)</name>
        <dbReference type="ChEBI" id="CHEBI:29108"/>
    </ligand>
</feature>
<feature type="binding site" evidence="8">
    <location>
        <position position="526"/>
    </location>
    <ligand>
        <name>Ca(2+)</name>
        <dbReference type="ChEBI" id="CHEBI:29108"/>
    </ligand>
</feature>
<evidence type="ECO:0000256" key="6">
    <source>
        <dbReference type="ARBA" id="ARBA00022837"/>
    </source>
</evidence>
<dbReference type="GO" id="GO:0004252">
    <property type="term" value="F:serine-type endopeptidase activity"/>
    <property type="evidence" value="ECO:0007669"/>
    <property type="project" value="UniProtKB-UniRule"/>
</dbReference>
<keyword evidence="7" id="KW-0865">Zymogen</keyword>
<dbReference type="Proteomes" id="UP001218218">
    <property type="component" value="Unassembled WGS sequence"/>
</dbReference>
<keyword evidence="5 8" id="KW-0720">Serine protease</keyword>
<dbReference type="SMART" id="SM00944">
    <property type="entry name" value="Pro-kuma_activ"/>
    <property type="match status" value="1"/>
</dbReference>
<dbReference type="GO" id="GO:0006508">
    <property type="term" value="P:proteolysis"/>
    <property type="evidence" value="ECO:0007669"/>
    <property type="project" value="UniProtKB-KW"/>
</dbReference>
<dbReference type="Gene3D" id="3.40.50.200">
    <property type="entry name" value="Peptidase S8/S53 domain"/>
    <property type="match status" value="1"/>
</dbReference>
<evidence type="ECO:0000256" key="4">
    <source>
        <dbReference type="ARBA" id="ARBA00022801"/>
    </source>
</evidence>
<dbReference type="PANTHER" id="PTHR14218:SF15">
    <property type="entry name" value="TRIPEPTIDYL-PEPTIDASE 1"/>
    <property type="match status" value="1"/>
</dbReference>
<feature type="domain" description="Peptidase S53" evidence="9">
    <location>
        <begin position="192"/>
        <end position="547"/>
    </location>
</feature>
<comment type="subcellular location">
    <subcellularLocation>
        <location evidence="1">Secreted</location>
        <location evidence="1">Extracellular space</location>
    </subcellularLocation>
</comment>
<name>A0AAD7ESL3_9AGAR</name>
<dbReference type="InterPro" id="IPR015366">
    <property type="entry name" value="S53_propep"/>
</dbReference>
<dbReference type="GO" id="GO:0005576">
    <property type="term" value="C:extracellular region"/>
    <property type="evidence" value="ECO:0007669"/>
    <property type="project" value="UniProtKB-SubCell"/>
</dbReference>
<dbReference type="InterPro" id="IPR036852">
    <property type="entry name" value="Peptidase_S8/S53_dom_sf"/>
</dbReference>
<dbReference type="AlphaFoldDB" id="A0AAD7ESL3"/>
<protein>
    <submittedName>
        <fullName evidence="10">Family S53 protease</fullName>
    </submittedName>
</protein>
<dbReference type="GO" id="GO:0046872">
    <property type="term" value="F:metal ion binding"/>
    <property type="evidence" value="ECO:0007669"/>
    <property type="project" value="UniProtKB-UniRule"/>
</dbReference>
<dbReference type="PANTHER" id="PTHR14218">
    <property type="entry name" value="PROTEASE S8 TRIPEPTIDYL PEPTIDASE I CLN2"/>
    <property type="match status" value="1"/>
</dbReference>
<proteinExistence type="predicted"/>
<organism evidence="10 11">
    <name type="scientific">Mycena albidolilacea</name>
    <dbReference type="NCBI Taxonomy" id="1033008"/>
    <lineage>
        <taxon>Eukaryota</taxon>
        <taxon>Fungi</taxon>
        <taxon>Dikarya</taxon>
        <taxon>Basidiomycota</taxon>
        <taxon>Agaricomycotina</taxon>
        <taxon>Agaricomycetes</taxon>
        <taxon>Agaricomycetidae</taxon>
        <taxon>Agaricales</taxon>
        <taxon>Marasmiineae</taxon>
        <taxon>Mycenaceae</taxon>
        <taxon>Mycena</taxon>
    </lineage>
</organism>
<comment type="caution">
    <text evidence="10">The sequence shown here is derived from an EMBL/GenBank/DDBJ whole genome shotgun (WGS) entry which is preliminary data.</text>
</comment>
<comment type="cofactor">
    <cofactor evidence="8">
        <name>Ca(2+)</name>
        <dbReference type="ChEBI" id="CHEBI:29108"/>
    </cofactor>
    <text evidence="8">Binds 1 Ca(2+) ion per subunit.</text>
</comment>
<evidence type="ECO:0000256" key="3">
    <source>
        <dbReference type="ARBA" id="ARBA00022723"/>
    </source>
</evidence>
<evidence type="ECO:0000256" key="5">
    <source>
        <dbReference type="ARBA" id="ARBA00022825"/>
    </source>
</evidence>
<keyword evidence="4 8" id="KW-0378">Hydrolase</keyword>
<keyword evidence="2 8" id="KW-0645">Protease</keyword>
<dbReference type="SUPFAM" id="SSF52743">
    <property type="entry name" value="Subtilisin-like"/>
    <property type="match status" value="1"/>
</dbReference>
<evidence type="ECO:0000256" key="1">
    <source>
        <dbReference type="ARBA" id="ARBA00004239"/>
    </source>
</evidence>
<evidence type="ECO:0000256" key="8">
    <source>
        <dbReference type="PROSITE-ProRule" id="PRU01032"/>
    </source>
</evidence>
<feature type="active site" description="Charge relay system" evidence="8">
    <location>
        <position position="464"/>
    </location>
</feature>
<dbReference type="EMBL" id="JARIHO010000019">
    <property type="protein sequence ID" value="KAJ7347215.1"/>
    <property type="molecule type" value="Genomic_DNA"/>
</dbReference>
<evidence type="ECO:0000259" key="9">
    <source>
        <dbReference type="PROSITE" id="PS51695"/>
    </source>
</evidence>
<evidence type="ECO:0000256" key="2">
    <source>
        <dbReference type="ARBA" id="ARBA00022670"/>
    </source>
</evidence>
<evidence type="ECO:0000313" key="11">
    <source>
        <dbReference type="Proteomes" id="UP001218218"/>
    </source>
</evidence>
<dbReference type="Pfam" id="PF09286">
    <property type="entry name" value="Pro-kuma_activ"/>
    <property type="match status" value="1"/>
</dbReference>
<dbReference type="CDD" id="cd04056">
    <property type="entry name" value="Peptidases_S53"/>
    <property type="match status" value="1"/>
</dbReference>
<evidence type="ECO:0000313" key="10">
    <source>
        <dbReference type="EMBL" id="KAJ7347215.1"/>
    </source>
</evidence>
<feature type="binding site" evidence="8">
    <location>
        <position position="528"/>
    </location>
    <ligand>
        <name>Ca(2+)</name>
        <dbReference type="ChEBI" id="CHEBI:29108"/>
    </ligand>
</feature>
<feature type="active site" description="Charge relay system" evidence="8">
    <location>
        <position position="272"/>
    </location>
</feature>
<dbReference type="CDD" id="cd11377">
    <property type="entry name" value="Pro-peptidase_S53"/>
    <property type="match status" value="1"/>
</dbReference>
<evidence type="ECO:0000256" key="7">
    <source>
        <dbReference type="ARBA" id="ARBA00023145"/>
    </source>
</evidence>
<keyword evidence="11" id="KW-1185">Reference proteome</keyword>
<dbReference type="InterPro" id="IPR030400">
    <property type="entry name" value="Sedolisin_dom"/>
</dbReference>
<feature type="active site" description="Charge relay system" evidence="8">
    <location>
        <position position="268"/>
    </location>
</feature>
<dbReference type="SUPFAM" id="SSF54897">
    <property type="entry name" value="Protease propeptides/inhibitors"/>
    <property type="match status" value="1"/>
</dbReference>
<keyword evidence="6 8" id="KW-0106">Calcium</keyword>
<sequence length="547" mass="56837">MAVHESRAEPARGFVKSSAAPAAKELTLRIALKPTDIAGLEAALYQVSDPASDLYGQHLTPEEVAAFVKPTDDSLAAVSEWLAENNIAAKPVTPAGDMLEISIPVSQANELLSAEFSVFTHVDTGSTSIRTLQYSIPASLQAHIDFFHPTLSFTRPIGSVPKFVAVRPSSAAAVTTDAVPVSDAVPTSCNSVITPACLQALYNIPTTPATQTSNKLGVAGFILQWANSLDLKQFLTAFRTDISSSTTFTLQTLDGGVNTQTRSQAGIEANLDIQYTIGVATGVPVTFISVGENGSDGLDGFLDIITTLINESNRPSVLTTSYGFDESDLTRPVANNLCNAYMQLGALGTSLIFSSGDGGVSGSQSQTCTNFIPTLPSDCPFVTSIGSVGGITEVGSSFSSGGFSNYFAIPSYQSADVASYIAAIGTTNNGKYNKTGRGFPDVAVQGENFEIAWDAETGTVDGTSCSAPSFASIISLLNDQLVAAGKPVLGFLNPFLYSATGRAAFNDITSGTNPGCSTNGFSARAGWDPITGLGTPNFALLKTAVGL</sequence>
<dbReference type="InterPro" id="IPR050819">
    <property type="entry name" value="Tripeptidyl-peptidase_I"/>
</dbReference>
<reference evidence="10" key="1">
    <citation type="submission" date="2023-03" db="EMBL/GenBank/DDBJ databases">
        <title>Massive genome expansion in bonnet fungi (Mycena s.s.) driven by repeated elements and novel gene families across ecological guilds.</title>
        <authorList>
            <consortium name="Lawrence Berkeley National Laboratory"/>
            <person name="Harder C.B."/>
            <person name="Miyauchi S."/>
            <person name="Viragh M."/>
            <person name="Kuo A."/>
            <person name="Thoen E."/>
            <person name="Andreopoulos B."/>
            <person name="Lu D."/>
            <person name="Skrede I."/>
            <person name="Drula E."/>
            <person name="Henrissat B."/>
            <person name="Morin E."/>
            <person name="Kohler A."/>
            <person name="Barry K."/>
            <person name="LaButti K."/>
            <person name="Morin E."/>
            <person name="Salamov A."/>
            <person name="Lipzen A."/>
            <person name="Mereny Z."/>
            <person name="Hegedus B."/>
            <person name="Baldrian P."/>
            <person name="Stursova M."/>
            <person name="Weitz H."/>
            <person name="Taylor A."/>
            <person name="Grigoriev I.V."/>
            <person name="Nagy L.G."/>
            <person name="Martin F."/>
            <person name="Kauserud H."/>
        </authorList>
    </citation>
    <scope>NUCLEOTIDE SEQUENCE</scope>
    <source>
        <strain evidence="10">CBHHK002</strain>
    </source>
</reference>
<gene>
    <name evidence="10" type="ORF">DFH08DRAFT_699619</name>
</gene>
<keyword evidence="3 8" id="KW-0479">Metal-binding</keyword>
<accession>A0AAD7ESL3</accession>
<dbReference type="GO" id="GO:0008240">
    <property type="term" value="F:tripeptidyl-peptidase activity"/>
    <property type="evidence" value="ECO:0007669"/>
    <property type="project" value="TreeGrafter"/>
</dbReference>